<dbReference type="RefSeq" id="WP_344798606.1">
    <property type="nucleotide sequence ID" value="NZ_BAABBN010000007.1"/>
</dbReference>
<dbReference type="InterPro" id="IPR001123">
    <property type="entry name" value="LeuE-type"/>
</dbReference>
<keyword evidence="4 6" id="KW-1133">Transmembrane helix</keyword>
<organism evidence="7 8">
    <name type="scientific">Litoribacillus peritrichatus</name>
    <dbReference type="NCBI Taxonomy" id="718191"/>
    <lineage>
        <taxon>Bacteria</taxon>
        <taxon>Pseudomonadati</taxon>
        <taxon>Pseudomonadota</taxon>
        <taxon>Gammaproteobacteria</taxon>
        <taxon>Oceanospirillales</taxon>
        <taxon>Oceanospirillaceae</taxon>
        <taxon>Litoribacillus</taxon>
    </lineage>
</organism>
<reference evidence="8" key="1">
    <citation type="journal article" date="2019" name="Int. J. Syst. Evol. Microbiol.">
        <title>The Global Catalogue of Microorganisms (GCM) 10K type strain sequencing project: providing services to taxonomists for standard genome sequencing and annotation.</title>
        <authorList>
            <consortium name="The Broad Institute Genomics Platform"/>
            <consortium name="The Broad Institute Genome Sequencing Center for Infectious Disease"/>
            <person name="Wu L."/>
            <person name="Ma J."/>
        </authorList>
    </citation>
    <scope>NUCLEOTIDE SEQUENCE [LARGE SCALE GENOMIC DNA]</scope>
    <source>
        <strain evidence="8">JCM 17551</strain>
    </source>
</reference>
<comment type="subcellular location">
    <subcellularLocation>
        <location evidence="1">Cell membrane</location>
        <topology evidence="1">Multi-pass membrane protein</topology>
    </subcellularLocation>
</comment>
<evidence type="ECO:0000313" key="7">
    <source>
        <dbReference type="EMBL" id="GAA3925916.1"/>
    </source>
</evidence>
<feature type="transmembrane region" description="Helical" evidence="6">
    <location>
        <begin position="112"/>
        <end position="133"/>
    </location>
</feature>
<dbReference type="PANTHER" id="PTHR30086">
    <property type="entry name" value="ARGININE EXPORTER PROTEIN ARGO"/>
    <property type="match status" value="1"/>
</dbReference>
<evidence type="ECO:0000256" key="2">
    <source>
        <dbReference type="ARBA" id="ARBA00022475"/>
    </source>
</evidence>
<proteinExistence type="predicted"/>
<accession>A0ABP7MLP6</accession>
<evidence type="ECO:0000256" key="4">
    <source>
        <dbReference type="ARBA" id="ARBA00022989"/>
    </source>
</evidence>
<comment type="caution">
    <text evidence="7">The sequence shown here is derived from an EMBL/GenBank/DDBJ whole genome shotgun (WGS) entry which is preliminary data.</text>
</comment>
<keyword evidence="5 6" id="KW-0472">Membrane</keyword>
<feature type="transmembrane region" description="Helical" evidence="6">
    <location>
        <begin position="153"/>
        <end position="174"/>
    </location>
</feature>
<sequence>MLSIETITLFFTASVLLSLSPGPDNIFVLIQSMTQGFKAGSVIILGLCSGLLTHSIAVVLGVAVIFQTSEVAFTVLKLVGAAYLIYLAWGALRAKPSELNQEQQRLPLKQLYFRGIVMSSTNPKLSIFFMAFLPQFVTPETGNVTLQLITLSGLFILAALLVFHTIALLSGYLGNKLNESDRVQLFLNRLSGFVFVGLALKLVTTDR</sequence>
<dbReference type="Proteomes" id="UP001501565">
    <property type="component" value="Unassembled WGS sequence"/>
</dbReference>
<keyword evidence="8" id="KW-1185">Reference proteome</keyword>
<dbReference type="EMBL" id="BAABBN010000007">
    <property type="protein sequence ID" value="GAA3925916.1"/>
    <property type="molecule type" value="Genomic_DNA"/>
</dbReference>
<keyword evidence="3 6" id="KW-0812">Transmembrane</keyword>
<evidence type="ECO:0000256" key="3">
    <source>
        <dbReference type="ARBA" id="ARBA00022692"/>
    </source>
</evidence>
<protein>
    <submittedName>
        <fullName evidence="7">LysE family translocator</fullName>
    </submittedName>
</protein>
<feature type="transmembrane region" description="Helical" evidence="6">
    <location>
        <begin position="6"/>
        <end position="30"/>
    </location>
</feature>
<dbReference type="PIRSF" id="PIRSF006324">
    <property type="entry name" value="LeuE"/>
    <property type="match status" value="1"/>
</dbReference>
<gene>
    <name evidence="7" type="ORF">GCM10022277_22510</name>
</gene>
<feature type="transmembrane region" description="Helical" evidence="6">
    <location>
        <begin position="186"/>
        <end position="204"/>
    </location>
</feature>
<feature type="transmembrane region" description="Helical" evidence="6">
    <location>
        <begin position="72"/>
        <end position="92"/>
    </location>
</feature>
<evidence type="ECO:0000256" key="5">
    <source>
        <dbReference type="ARBA" id="ARBA00023136"/>
    </source>
</evidence>
<name>A0ABP7MLP6_9GAMM</name>
<evidence type="ECO:0000256" key="6">
    <source>
        <dbReference type="SAM" id="Phobius"/>
    </source>
</evidence>
<dbReference type="PANTHER" id="PTHR30086:SF20">
    <property type="entry name" value="ARGININE EXPORTER PROTEIN ARGO-RELATED"/>
    <property type="match status" value="1"/>
</dbReference>
<feature type="transmembrane region" description="Helical" evidence="6">
    <location>
        <begin position="42"/>
        <end position="66"/>
    </location>
</feature>
<keyword evidence="2" id="KW-1003">Cell membrane</keyword>
<evidence type="ECO:0000256" key="1">
    <source>
        <dbReference type="ARBA" id="ARBA00004651"/>
    </source>
</evidence>
<dbReference type="Pfam" id="PF01810">
    <property type="entry name" value="LysE"/>
    <property type="match status" value="1"/>
</dbReference>
<evidence type="ECO:0000313" key="8">
    <source>
        <dbReference type="Proteomes" id="UP001501565"/>
    </source>
</evidence>